<evidence type="ECO:0000256" key="1">
    <source>
        <dbReference type="SAM" id="MobiDB-lite"/>
    </source>
</evidence>
<evidence type="ECO:0000313" key="3">
    <source>
        <dbReference type="EMBL" id="CAL8119627.1"/>
    </source>
</evidence>
<feature type="compositionally biased region" description="Polar residues" evidence="1">
    <location>
        <begin position="53"/>
        <end position="97"/>
    </location>
</feature>
<protein>
    <recommendedName>
        <fullName evidence="2">Cysteine/serine-rich nuclear protein N-terminal domain-containing protein</fullName>
    </recommendedName>
</protein>
<feature type="region of interest" description="Disordered" evidence="1">
    <location>
        <begin position="302"/>
        <end position="326"/>
    </location>
</feature>
<dbReference type="InterPro" id="IPR031972">
    <property type="entry name" value="CSRNP_N"/>
</dbReference>
<evidence type="ECO:0000259" key="2">
    <source>
        <dbReference type="Pfam" id="PF16019"/>
    </source>
</evidence>
<sequence length="353" mass="37566">MAPADKNKTLGASSSAKKDGKINASLNICKIKNIMRSLHRISPSSSSIAPPKNVSNISSHIEQGSSIPCPSNLTSSRGTSSNESEAKSNNPKETASIANIKRNISPIISLNATGGQDTSSTTSSVHEAGLLLHNNDPAAVLPEDNTDRALLCESLMAVVNSKHTQSFPGAIHVDGVTAVVCSSGIGRQNADRNTSIRSSDKPVRKGRDKTYTLLKEIEENFRMSLSPEGKVVSTACSLPDRSVARHTPLSPRPPELVVVKATVDSGSEFPSSPKGGSTLGMSMKHGFVEKFSVAEHVTEERKIHQEMVRKQPLSPNSSLGQLLPVKDSGLKEEEALSIAITQTQASDDSDRQE</sequence>
<comment type="caution">
    <text evidence="3">The sequence shown here is derived from an EMBL/GenBank/DDBJ whole genome shotgun (WGS) entry which is preliminary data.</text>
</comment>
<feature type="region of interest" description="Disordered" evidence="1">
    <location>
        <begin position="334"/>
        <end position="353"/>
    </location>
</feature>
<accession>A0ABP1R782</accession>
<dbReference type="EMBL" id="CAXLJM020000061">
    <property type="protein sequence ID" value="CAL8119627.1"/>
    <property type="molecule type" value="Genomic_DNA"/>
</dbReference>
<dbReference type="Pfam" id="PF16019">
    <property type="entry name" value="CSRNP_N"/>
    <property type="match status" value="1"/>
</dbReference>
<proteinExistence type="predicted"/>
<evidence type="ECO:0000313" key="4">
    <source>
        <dbReference type="Proteomes" id="UP001642540"/>
    </source>
</evidence>
<organism evidence="3 4">
    <name type="scientific">Orchesella dallaii</name>
    <dbReference type="NCBI Taxonomy" id="48710"/>
    <lineage>
        <taxon>Eukaryota</taxon>
        <taxon>Metazoa</taxon>
        <taxon>Ecdysozoa</taxon>
        <taxon>Arthropoda</taxon>
        <taxon>Hexapoda</taxon>
        <taxon>Collembola</taxon>
        <taxon>Entomobryomorpha</taxon>
        <taxon>Entomobryoidea</taxon>
        <taxon>Orchesellidae</taxon>
        <taxon>Orchesellinae</taxon>
        <taxon>Orchesella</taxon>
    </lineage>
</organism>
<name>A0ABP1R782_9HEXA</name>
<gene>
    <name evidence="3" type="ORF">ODALV1_LOCUS18642</name>
</gene>
<dbReference type="Proteomes" id="UP001642540">
    <property type="component" value="Unassembled WGS sequence"/>
</dbReference>
<feature type="compositionally biased region" description="Low complexity" evidence="1">
    <location>
        <begin position="41"/>
        <end position="51"/>
    </location>
</feature>
<reference evidence="3 4" key="1">
    <citation type="submission" date="2024-08" db="EMBL/GenBank/DDBJ databases">
        <authorList>
            <person name="Cucini C."/>
            <person name="Frati F."/>
        </authorList>
    </citation>
    <scope>NUCLEOTIDE SEQUENCE [LARGE SCALE GENOMIC DNA]</scope>
</reference>
<feature type="region of interest" description="Disordered" evidence="1">
    <location>
        <begin position="41"/>
        <end position="98"/>
    </location>
</feature>
<feature type="domain" description="Cysteine/serine-rich nuclear protein N-terminal" evidence="2">
    <location>
        <begin position="274"/>
        <end position="346"/>
    </location>
</feature>
<keyword evidence="4" id="KW-1185">Reference proteome</keyword>